<dbReference type="Proteomes" id="UP001634393">
    <property type="component" value="Unassembled WGS sequence"/>
</dbReference>
<organism evidence="1 2">
    <name type="scientific">Penstemon smallii</name>
    <dbReference type="NCBI Taxonomy" id="265156"/>
    <lineage>
        <taxon>Eukaryota</taxon>
        <taxon>Viridiplantae</taxon>
        <taxon>Streptophyta</taxon>
        <taxon>Embryophyta</taxon>
        <taxon>Tracheophyta</taxon>
        <taxon>Spermatophyta</taxon>
        <taxon>Magnoliopsida</taxon>
        <taxon>eudicotyledons</taxon>
        <taxon>Gunneridae</taxon>
        <taxon>Pentapetalae</taxon>
        <taxon>asterids</taxon>
        <taxon>lamiids</taxon>
        <taxon>Lamiales</taxon>
        <taxon>Plantaginaceae</taxon>
        <taxon>Cheloneae</taxon>
        <taxon>Penstemon</taxon>
    </lineage>
</organism>
<accession>A0ABD3TS44</accession>
<reference evidence="1 2" key="1">
    <citation type="submission" date="2024-12" db="EMBL/GenBank/DDBJ databases">
        <title>The unique morphological basis and parallel evolutionary history of personate flowers in Penstemon.</title>
        <authorList>
            <person name="Depatie T.H."/>
            <person name="Wessinger C.A."/>
        </authorList>
    </citation>
    <scope>NUCLEOTIDE SEQUENCE [LARGE SCALE GENOMIC DNA]</scope>
    <source>
        <strain evidence="1">WTNN_2</strain>
        <tissue evidence="1">Leaf</tissue>
    </source>
</reference>
<dbReference type="AlphaFoldDB" id="A0ABD3TS44"/>
<evidence type="ECO:0000313" key="2">
    <source>
        <dbReference type="Proteomes" id="UP001634393"/>
    </source>
</evidence>
<sequence>MHLWVCTAKMNMGDAVDFEDYVSRPDEITAAEVCGSSVELCSHIKAPLHIFSVLQSVAKSYLKLSGG</sequence>
<keyword evidence="2" id="KW-1185">Reference proteome</keyword>
<proteinExistence type="predicted"/>
<gene>
    <name evidence="1" type="ORF">ACJIZ3_024520</name>
</gene>
<name>A0ABD3TS44_9LAMI</name>
<protein>
    <submittedName>
        <fullName evidence="1">Uncharacterized protein</fullName>
    </submittedName>
</protein>
<comment type="caution">
    <text evidence="1">The sequence shown here is derived from an EMBL/GenBank/DDBJ whole genome shotgun (WGS) entry which is preliminary data.</text>
</comment>
<dbReference type="EMBL" id="JBJXBP010000003">
    <property type="protein sequence ID" value="KAL3839929.1"/>
    <property type="molecule type" value="Genomic_DNA"/>
</dbReference>
<evidence type="ECO:0000313" key="1">
    <source>
        <dbReference type="EMBL" id="KAL3839929.1"/>
    </source>
</evidence>